<dbReference type="EMBL" id="CAJNOJ010000774">
    <property type="protein sequence ID" value="CAF1521273.1"/>
    <property type="molecule type" value="Genomic_DNA"/>
</dbReference>
<evidence type="ECO:0000313" key="5">
    <source>
        <dbReference type="EMBL" id="CAF1521273.1"/>
    </source>
</evidence>
<feature type="repeat" description="TPR" evidence="3">
    <location>
        <begin position="629"/>
        <end position="662"/>
    </location>
</feature>
<evidence type="ECO:0000256" key="4">
    <source>
        <dbReference type="RuleBase" id="RU367020"/>
    </source>
</evidence>
<protein>
    <recommendedName>
        <fullName evidence="4">Kinesin light chain</fullName>
    </recommendedName>
</protein>
<comment type="subcellular location">
    <subcellularLocation>
        <location evidence="4">Cytoplasm</location>
        <location evidence="4">Cytoskeleton</location>
    </subcellularLocation>
</comment>
<keyword evidence="4" id="KW-0505">Motor protein</keyword>
<dbReference type="InterPro" id="IPR011990">
    <property type="entry name" value="TPR-like_helical_dom_sf"/>
</dbReference>
<dbReference type="PANTHER" id="PTHR45641">
    <property type="entry name" value="TETRATRICOPEPTIDE REPEAT PROTEIN (AFU_ORTHOLOGUE AFUA_6G03870)"/>
    <property type="match status" value="1"/>
</dbReference>
<feature type="repeat" description="TPR" evidence="3">
    <location>
        <begin position="461"/>
        <end position="494"/>
    </location>
</feature>
<keyword evidence="1" id="KW-0677">Repeat</keyword>
<feature type="repeat" description="TPR" evidence="3">
    <location>
        <begin position="545"/>
        <end position="578"/>
    </location>
</feature>
<dbReference type="Proteomes" id="UP000663852">
    <property type="component" value="Unassembled WGS sequence"/>
</dbReference>
<dbReference type="GO" id="GO:0005871">
    <property type="term" value="C:kinesin complex"/>
    <property type="evidence" value="ECO:0007669"/>
    <property type="project" value="UniProtKB-UniRule"/>
</dbReference>
<dbReference type="SUPFAM" id="SSF48452">
    <property type="entry name" value="TPR-like"/>
    <property type="match status" value="2"/>
</dbReference>
<dbReference type="PROSITE" id="PS51996">
    <property type="entry name" value="TR_MART"/>
    <property type="match status" value="1"/>
</dbReference>
<evidence type="ECO:0000256" key="1">
    <source>
        <dbReference type="ARBA" id="ARBA00022737"/>
    </source>
</evidence>
<reference evidence="5" key="1">
    <citation type="submission" date="2021-02" db="EMBL/GenBank/DDBJ databases">
        <authorList>
            <person name="Nowell W R."/>
        </authorList>
    </citation>
    <scope>NUCLEOTIDE SEQUENCE</scope>
</reference>
<dbReference type="PROSITE" id="PS50293">
    <property type="entry name" value="TPR_REGION"/>
    <property type="match status" value="5"/>
</dbReference>
<dbReference type="Pfam" id="PF13424">
    <property type="entry name" value="TPR_12"/>
    <property type="match status" value="3"/>
</dbReference>
<feature type="repeat" description="TPR" evidence="3">
    <location>
        <begin position="382"/>
        <end position="415"/>
    </location>
</feature>
<keyword evidence="2 3" id="KW-0802">TPR repeat</keyword>
<dbReference type="InterPro" id="IPR019734">
    <property type="entry name" value="TPR_rpt"/>
</dbReference>
<dbReference type="PANTHER" id="PTHR45641:SF1">
    <property type="entry name" value="AAA+ ATPASE DOMAIN-CONTAINING PROTEIN"/>
    <property type="match status" value="1"/>
</dbReference>
<name>A0A815URW4_ADIRI</name>
<keyword evidence="4" id="KW-0493">Microtubule</keyword>
<dbReference type="GO" id="GO:0005874">
    <property type="term" value="C:microtubule"/>
    <property type="evidence" value="ECO:0007669"/>
    <property type="project" value="UniProtKB-UniRule"/>
</dbReference>
<comment type="similarity">
    <text evidence="4">Belongs to the kinesin light chain family.</text>
</comment>
<dbReference type="AlphaFoldDB" id="A0A815URW4"/>
<keyword evidence="4" id="KW-0206">Cytoskeleton</keyword>
<dbReference type="Gene3D" id="1.25.40.10">
    <property type="entry name" value="Tetratricopeptide repeat domain"/>
    <property type="match status" value="3"/>
</dbReference>
<gene>
    <name evidence="5" type="ORF">EDS130_LOCUS43889</name>
</gene>
<feature type="repeat" description="TPR" evidence="3">
    <location>
        <begin position="671"/>
        <end position="704"/>
    </location>
</feature>
<sequence>MMANLSNIFSTCFARFLSNKKTAFDDGYKNEETTKLPTKLLFWSRRYVITSGSLGKRLVPCIHDIAQLHSIFIFCEDKSYHEQWTKGWAKVKGVFIDIASLCKGIEDVFRRIEQNTIPMSFVPSGRKPDQLDPSFMYTQLLKETLLTIDFQDEHIIQFIKRHSALFAIDGKQVHDVERLVHDYHTKDPIWWYTRGNDLHVMLNKALRVMDDDVLVQMGFFITDLHRNIEKLHKKQIIDISFSRTFMVYRGQGLPKAEFEELRKAEDGLMSFNNFLSTSTERDVCLSYAESNADNADFVAVLFNIQVDPTQSTTPFAFIGSLGQFLHENEVLFSMHTVFRIHSIQSIGTARLLYEVNMSLTSDSDKELGVLIKHIQREQSYHEHGWIGLGQLLIELGPNNKAEEIFNTLLNNRPSNKDALLIYHALGVIQHNRGAFDEGRQFFRKALVLLENSLPANHPTIAIFYHNIGSVYDNMGDYPKALEQYGKALSIQQQSLPANHPGLAASYNNIGLVYHNMGDYSKALEQYGKALSIRQQSLPANHPDLAGSYNNIGLVYYNMGDYPKALEQYGKALSIQQQCLPPNHPDLAIPTLNIGLVYFNMGDYPKALEQYGKALSIQRQSLPANHPDLATSYNNIGLACDNMGDYPKALEQYVKALSIRQQSLPANHPDLARSYNNSGSVYYNMGDYPKALEQYVKALSIRQQSLPANHPDLAASNNNIGLVYHKMGDYAMAHSYYERSI</sequence>
<comment type="caution">
    <text evidence="5">The sequence shown here is derived from an EMBL/GenBank/DDBJ whole genome shotgun (WGS) entry which is preliminary data.</text>
</comment>
<dbReference type="SMART" id="SM00028">
    <property type="entry name" value="TPR"/>
    <property type="match status" value="9"/>
</dbReference>
<accession>A0A815URW4</accession>
<dbReference type="SUPFAM" id="SSF56399">
    <property type="entry name" value="ADP-ribosylation"/>
    <property type="match status" value="1"/>
</dbReference>
<dbReference type="PROSITE" id="PS50005">
    <property type="entry name" value="TPR"/>
    <property type="match status" value="7"/>
</dbReference>
<keyword evidence="4" id="KW-0963">Cytoplasm</keyword>
<feature type="repeat" description="TPR" evidence="3">
    <location>
        <begin position="587"/>
        <end position="620"/>
    </location>
</feature>
<evidence type="ECO:0000256" key="3">
    <source>
        <dbReference type="PROSITE-ProRule" id="PRU00339"/>
    </source>
</evidence>
<dbReference type="Gene3D" id="3.90.176.10">
    <property type="entry name" value="Toxin ADP-ribosyltransferase, Chain A, domain 1"/>
    <property type="match status" value="1"/>
</dbReference>
<comment type="subunit">
    <text evidence="4">Oligomeric complex composed of two heavy chains and two light chains.</text>
</comment>
<dbReference type="Pfam" id="PF13374">
    <property type="entry name" value="TPR_10"/>
    <property type="match status" value="1"/>
</dbReference>
<organism evidence="5 6">
    <name type="scientific">Adineta ricciae</name>
    <name type="common">Rotifer</name>
    <dbReference type="NCBI Taxonomy" id="249248"/>
    <lineage>
        <taxon>Eukaryota</taxon>
        <taxon>Metazoa</taxon>
        <taxon>Spiralia</taxon>
        <taxon>Gnathifera</taxon>
        <taxon>Rotifera</taxon>
        <taxon>Eurotatoria</taxon>
        <taxon>Bdelloidea</taxon>
        <taxon>Adinetida</taxon>
        <taxon>Adinetidae</taxon>
        <taxon>Adineta</taxon>
    </lineage>
</organism>
<feature type="repeat" description="TPR" evidence="3">
    <location>
        <begin position="503"/>
        <end position="536"/>
    </location>
</feature>
<comment type="function">
    <text evidence="4">Kinesin is a microtubule-associated force-producing protein that play a role in organelle transport.</text>
</comment>
<evidence type="ECO:0000256" key="2">
    <source>
        <dbReference type="ARBA" id="ARBA00022803"/>
    </source>
</evidence>
<evidence type="ECO:0000313" key="6">
    <source>
        <dbReference type="Proteomes" id="UP000663852"/>
    </source>
</evidence>
<dbReference type="PRINTS" id="PR00381">
    <property type="entry name" value="KINESINLIGHT"/>
</dbReference>
<dbReference type="OrthoDB" id="2017782at2759"/>
<proteinExistence type="inferred from homology"/>